<gene>
    <name evidence="2" type="ORF">ACFSUE_13060</name>
</gene>
<proteinExistence type="predicted"/>
<protein>
    <submittedName>
        <fullName evidence="2">Uncharacterized protein</fullName>
    </submittedName>
</protein>
<accession>A0ABW5S4J1</accession>
<feature type="coiled-coil region" evidence="1">
    <location>
        <begin position="13"/>
        <end position="47"/>
    </location>
</feature>
<evidence type="ECO:0000256" key="1">
    <source>
        <dbReference type="SAM" id="Coils"/>
    </source>
</evidence>
<dbReference type="RefSeq" id="WP_253062251.1">
    <property type="nucleotide sequence ID" value="NZ_JAMXWM010000012.1"/>
</dbReference>
<comment type="caution">
    <text evidence="2">The sequence shown here is derived from an EMBL/GenBank/DDBJ whole genome shotgun (WGS) entry which is preliminary data.</text>
</comment>
<keyword evidence="3" id="KW-1185">Reference proteome</keyword>
<evidence type="ECO:0000313" key="3">
    <source>
        <dbReference type="Proteomes" id="UP001597399"/>
    </source>
</evidence>
<sequence length="71" mass="8607">MRRLNFKVNKRLLDNLENKERRIDLRILALKNEIDNVKRQSSEITTRLRHSLTRVNNIENEINQYFNGDLL</sequence>
<organism evidence="2 3">
    <name type="scientific">Sporolactobacillus shoreicorticis</name>
    <dbReference type="NCBI Taxonomy" id="1923877"/>
    <lineage>
        <taxon>Bacteria</taxon>
        <taxon>Bacillati</taxon>
        <taxon>Bacillota</taxon>
        <taxon>Bacilli</taxon>
        <taxon>Bacillales</taxon>
        <taxon>Sporolactobacillaceae</taxon>
        <taxon>Sporolactobacillus</taxon>
    </lineage>
</organism>
<evidence type="ECO:0000313" key="2">
    <source>
        <dbReference type="EMBL" id="MFD2694546.1"/>
    </source>
</evidence>
<dbReference type="EMBL" id="JBHUMQ010000027">
    <property type="protein sequence ID" value="MFD2694546.1"/>
    <property type="molecule type" value="Genomic_DNA"/>
</dbReference>
<dbReference type="Proteomes" id="UP001597399">
    <property type="component" value="Unassembled WGS sequence"/>
</dbReference>
<dbReference type="Gene3D" id="1.20.5.2280">
    <property type="match status" value="1"/>
</dbReference>
<name>A0ABW5S4J1_9BACL</name>
<reference evidence="3" key="1">
    <citation type="journal article" date="2019" name="Int. J. Syst. Evol. Microbiol.">
        <title>The Global Catalogue of Microorganisms (GCM) 10K type strain sequencing project: providing services to taxonomists for standard genome sequencing and annotation.</title>
        <authorList>
            <consortium name="The Broad Institute Genomics Platform"/>
            <consortium name="The Broad Institute Genome Sequencing Center for Infectious Disease"/>
            <person name="Wu L."/>
            <person name="Ma J."/>
        </authorList>
    </citation>
    <scope>NUCLEOTIDE SEQUENCE [LARGE SCALE GENOMIC DNA]</scope>
    <source>
        <strain evidence="3">TISTR 2466</strain>
    </source>
</reference>
<keyword evidence="1" id="KW-0175">Coiled coil</keyword>